<sequence length="180" mass="19735" precursor="true">MKLILNILILCLSVCDCHAEDANTKGPSDAASTPKVVDFQFDRIWKPKAAMLQGVLLPKPSVDAITLKIAGDKYEVTITGEEQPDKGMFILDETVTPMRMAIKSVSGPNKGKIILAIYEIKGENAMRVCYDLSGNAFPTEFKASKSSEFYLVGYRRQKAEGPEKAASPWGASESQHVEVH</sequence>
<organism evidence="3 4">
    <name type="scientific">Rubinisphaera italica</name>
    <dbReference type="NCBI Taxonomy" id="2527969"/>
    <lineage>
        <taxon>Bacteria</taxon>
        <taxon>Pseudomonadati</taxon>
        <taxon>Planctomycetota</taxon>
        <taxon>Planctomycetia</taxon>
        <taxon>Planctomycetales</taxon>
        <taxon>Planctomycetaceae</taxon>
        <taxon>Rubinisphaera</taxon>
    </lineage>
</organism>
<dbReference type="InterPro" id="IPR017504">
    <property type="entry name" value="CHP03067_Planctomycetes"/>
</dbReference>
<evidence type="ECO:0000313" key="4">
    <source>
        <dbReference type="Proteomes" id="UP000316095"/>
    </source>
</evidence>
<evidence type="ECO:0000256" key="2">
    <source>
        <dbReference type="SAM" id="SignalP"/>
    </source>
</evidence>
<feature type="region of interest" description="Disordered" evidence="1">
    <location>
        <begin position="160"/>
        <end position="180"/>
    </location>
</feature>
<keyword evidence="2" id="KW-0732">Signal</keyword>
<evidence type="ECO:0000256" key="1">
    <source>
        <dbReference type="SAM" id="MobiDB-lite"/>
    </source>
</evidence>
<reference evidence="3 4" key="1">
    <citation type="submission" date="2019-02" db="EMBL/GenBank/DDBJ databases">
        <title>Deep-cultivation of Planctomycetes and their phenomic and genomic characterization uncovers novel biology.</title>
        <authorList>
            <person name="Wiegand S."/>
            <person name="Jogler M."/>
            <person name="Boedeker C."/>
            <person name="Pinto D."/>
            <person name="Vollmers J."/>
            <person name="Rivas-Marin E."/>
            <person name="Kohn T."/>
            <person name="Peeters S.H."/>
            <person name="Heuer A."/>
            <person name="Rast P."/>
            <person name="Oberbeckmann S."/>
            <person name="Bunk B."/>
            <person name="Jeske O."/>
            <person name="Meyerdierks A."/>
            <person name="Storesund J.E."/>
            <person name="Kallscheuer N."/>
            <person name="Luecker S."/>
            <person name="Lage O.M."/>
            <person name="Pohl T."/>
            <person name="Merkel B.J."/>
            <person name="Hornburger P."/>
            <person name="Mueller R.-W."/>
            <person name="Bruemmer F."/>
            <person name="Labrenz M."/>
            <person name="Spormann A.M."/>
            <person name="Op Den Camp H."/>
            <person name="Overmann J."/>
            <person name="Amann R."/>
            <person name="Jetten M.S.M."/>
            <person name="Mascher T."/>
            <person name="Medema M.H."/>
            <person name="Devos D.P."/>
            <person name="Kaster A.-K."/>
            <person name="Ovreas L."/>
            <person name="Rohde M."/>
            <person name="Galperin M.Y."/>
            <person name="Jogler C."/>
        </authorList>
    </citation>
    <scope>NUCLEOTIDE SEQUENCE [LARGE SCALE GENOMIC DNA]</scope>
    <source>
        <strain evidence="3 4">Pan54</strain>
    </source>
</reference>
<name>A0A5C5XFN9_9PLAN</name>
<proteinExistence type="predicted"/>
<feature type="signal peptide" evidence="2">
    <location>
        <begin position="1"/>
        <end position="19"/>
    </location>
</feature>
<dbReference type="RefSeq" id="WP_146503541.1">
    <property type="nucleotide sequence ID" value="NZ_SJPG01000001.1"/>
</dbReference>
<evidence type="ECO:0000313" key="3">
    <source>
        <dbReference type="EMBL" id="TWT61568.1"/>
    </source>
</evidence>
<keyword evidence="4" id="KW-1185">Reference proteome</keyword>
<dbReference type="EMBL" id="SJPG01000001">
    <property type="protein sequence ID" value="TWT61568.1"/>
    <property type="molecule type" value="Genomic_DNA"/>
</dbReference>
<feature type="chain" id="PRO_5022861615" evidence="2">
    <location>
        <begin position="20"/>
        <end position="180"/>
    </location>
</feature>
<dbReference type="AlphaFoldDB" id="A0A5C5XFN9"/>
<dbReference type="NCBIfam" id="TIGR03067">
    <property type="entry name" value="Planc_TIGR03067"/>
    <property type="match status" value="1"/>
</dbReference>
<accession>A0A5C5XFN9</accession>
<protein>
    <submittedName>
        <fullName evidence="3">Uncharacterized protein</fullName>
    </submittedName>
</protein>
<dbReference type="OrthoDB" id="289227at2"/>
<gene>
    <name evidence="3" type="ORF">Pan54_23040</name>
</gene>
<dbReference type="Proteomes" id="UP000316095">
    <property type="component" value="Unassembled WGS sequence"/>
</dbReference>
<comment type="caution">
    <text evidence="3">The sequence shown here is derived from an EMBL/GenBank/DDBJ whole genome shotgun (WGS) entry which is preliminary data.</text>
</comment>